<evidence type="ECO:0000256" key="3">
    <source>
        <dbReference type="ARBA" id="ARBA00022603"/>
    </source>
</evidence>
<evidence type="ECO:0000313" key="11">
    <source>
        <dbReference type="Proteomes" id="UP001194696"/>
    </source>
</evidence>
<keyword evidence="11" id="KW-1185">Reference proteome</keyword>
<evidence type="ECO:0000256" key="1">
    <source>
        <dbReference type="ARBA" id="ARBA00012796"/>
    </source>
</evidence>
<dbReference type="InterPro" id="IPR014816">
    <property type="entry name" value="tRNA_MeTrfase_Gcd14"/>
</dbReference>
<dbReference type="Pfam" id="PF08704">
    <property type="entry name" value="GCD14"/>
    <property type="match status" value="1"/>
</dbReference>
<evidence type="ECO:0000256" key="8">
    <source>
        <dbReference type="SAM" id="MobiDB-lite"/>
    </source>
</evidence>
<evidence type="ECO:0000256" key="4">
    <source>
        <dbReference type="ARBA" id="ARBA00022679"/>
    </source>
</evidence>
<dbReference type="PANTHER" id="PTHR12133">
    <property type="entry name" value="TRNA (ADENINE(58)-N(1))-METHYLTRANSFERASE"/>
    <property type="match status" value="1"/>
</dbReference>
<dbReference type="EC" id="2.1.1.220" evidence="1"/>
<sequence length="450" mass="49638">MASGVPRRYLSSTGRVSHILLCRTRIAPTLATRFFTARTLTTTNTTAPAIESEDPPRVLPHVDPRFQYGDVIIIHDRKGDRKLIGPLRKGGFRDNHVGRLNHDSIIGKTPLSTVQTQLGAKFSLHWPSLDEYSTSVKRQASIMYPKDATTAVHLLDLFPGAHVLEAGTGNGSMTMYIQRAILGPGSHLDTVDIRNNHSLQAEQNIERFWRGMYRPGVTFWRSVGGLQRVIKRLTGEDQGQNRYPGSGSGSSSTQEQDTIALNKDEKPMTALELKRKELTEANEVLPSNPHPKGHQYDAISLDLPDTLTVLDDLLPLLKPDRPMCLYMVNMSQVLELVQWMRKNGTGYSVEKVLEVGWKEWSVRSAAVRSKVKGRVHVGGFGDVSPLQQPSSTSSGDGTQEAATTAADNIPDDAVGWVCRPLHMPIGHTGFLVQLRRNSASSPEESNTLIA</sequence>
<evidence type="ECO:0000256" key="5">
    <source>
        <dbReference type="ARBA" id="ARBA00022691"/>
    </source>
</evidence>
<dbReference type="PROSITE" id="PS51620">
    <property type="entry name" value="SAM_TRM61"/>
    <property type="match status" value="1"/>
</dbReference>
<gene>
    <name evidence="10" type="ORF">BGZ96_005273</name>
</gene>
<feature type="region of interest" description="Disordered" evidence="8">
    <location>
        <begin position="233"/>
        <end position="266"/>
    </location>
</feature>
<accession>A0ABQ7K616</accession>
<evidence type="ECO:0000256" key="6">
    <source>
        <dbReference type="ARBA" id="ARBA00022694"/>
    </source>
</evidence>
<evidence type="ECO:0000256" key="2">
    <source>
        <dbReference type="ARBA" id="ARBA00015963"/>
    </source>
</evidence>
<dbReference type="InterPro" id="IPR049470">
    <property type="entry name" value="TRM61_C"/>
</dbReference>
<keyword evidence="6" id="KW-0819">tRNA processing</keyword>
<dbReference type="PANTHER" id="PTHR12133:SF1">
    <property type="entry name" value="TRNA (ADENINE(58)-N(1))-METHYLTRANSFERASE, MITOCHONDRIAL"/>
    <property type="match status" value="1"/>
</dbReference>
<organism evidence="10 11">
    <name type="scientific">Linnemannia gamsii</name>
    <dbReference type="NCBI Taxonomy" id="64522"/>
    <lineage>
        <taxon>Eukaryota</taxon>
        <taxon>Fungi</taxon>
        <taxon>Fungi incertae sedis</taxon>
        <taxon>Mucoromycota</taxon>
        <taxon>Mortierellomycotina</taxon>
        <taxon>Mortierellomycetes</taxon>
        <taxon>Mortierellales</taxon>
        <taxon>Mortierellaceae</taxon>
        <taxon>Linnemannia</taxon>
    </lineage>
</organism>
<evidence type="ECO:0000256" key="7">
    <source>
        <dbReference type="ARBA" id="ARBA00033309"/>
    </source>
</evidence>
<keyword evidence="3" id="KW-0489">Methyltransferase</keyword>
<evidence type="ECO:0000259" key="9">
    <source>
        <dbReference type="Pfam" id="PF08704"/>
    </source>
</evidence>
<dbReference type="EMBL" id="JAAAIM010000247">
    <property type="protein sequence ID" value="KAG0291335.1"/>
    <property type="molecule type" value="Genomic_DNA"/>
</dbReference>
<dbReference type="InterPro" id="IPR029063">
    <property type="entry name" value="SAM-dependent_MTases_sf"/>
</dbReference>
<dbReference type="Proteomes" id="UP001194696">
    <property type="component" value="Unassembled WGS sequence"/>
</dbReference>
<feature type="region of interest" description="Disordered" evidence="8">
    <location>
        <begin position="380"/>
        <end position="403"/>
    </location>
</feature>
<dbReference type="Gene3D" id="3.40.50.150">
    <property type="entry name" value="Vaccinia Virus protein VP39"/>
    <property type="match status" value="1"/>
</dbReference>
<keyword evidence="4" id="KW-0808">Transferase</keyword>
<feature type="compositionally biased region" description="Polar residues" evidence="8">
    <location>
        <begin position="385"/>
        <end position="403"/>
    </location>
</feature>
<evidence type="ECO:0000313" key="10">
    <source>
        <dbReference type="EMBL" id="KAG0291335.1"/>
    </source>
</evidence>
<dbReference type="Gene3D" id="3.10.330.20">
    <property type="match status" value="1"/>
</dbReference>
<feature type="domain" description="tRNA (adenine(58)-N(1))-methyltransferase catalytic subunit TRM61 C-terminal" evidence="9">
    <location>
        <begin position="134"/>
        <end position="206"/>
    </location>
</feature>
<protein>
    <recommendedName>
        <fullName evidence="2">tRNA (adenine(58)-N(1))-methyltransferase catalytic subunit TRM61</fullName>
        <ecNumber evidence="1">2.1.1.220</ecNumber>
    </recommendedName>
    <alternativeName>
        <fullName evidence="7">tRNA(m1A58)-methyltransferase subunit TRM61</fullName>
    </alternativeName>
</protein>
<name>A0ABQ7K616_9FUNG</name>
<comment type="caution">
    <text evidence="10">The sequence shown here is derived from an EMBL/GenBank/DDBJ whole genome shotgun (WGS) entry which is preliminary data.</text>
</comment>
<proteinExistence type="predicted"/>
<keyword evidence="5" id="KW-0949">S-adenosyl-L-methionine</keyword>
<dbReference type="SUPFAM" id="SSF53335">
    <property type="entry name" value="S-adenosyl-L-methionine-dependent methyltransferases"/>
    <property type="match status" value="1"/>
</dbReference>
<reference evidence="10 11" key="1">
    <citation type="journal article" date="2020" name="Fungal Divers.">
        <title>Resolving the Mortierellaceae phylogeny through synthesis of multi-gene phylogenetics and phylogenomics.</title>
        <authorList>
            <person name="Vandepol N."/>
            <person name="Liber J."/>
            <person name="Desiro A."/>
            <person name="Na H."/>
            <person name="Kennedy M."/>
            <person name="Barry K."/>
            <person name="Grigoriev I.V."/>
            <person name="Miller A.N."/>
            <person name="O'Donnell K."/>
            <person name="Stajich J.E."/>
            <person name="Bonito G."/>
        </authorList>
    </citation>
    <scope>NUCLEOTIDE SEQUENCE [LARGE SCALE GENOMIC DNA]</scope>
    <source>
        <strain evidence="10 11">AD045</strain>
    </source>
</reference>